<dbReference type="PANTHER" id="PTHR43133:SF63">
    <property type="entry name" value="RNA POLYMERASE SIGMA FACTOR FECI-RELATED"/>
    <property type="match status" value="1"/>
</dbReference>
<evidence type="ECO:0000256" key="2">
    <source>
        <dbReference type="ARBA" id="ARBA00023015"/>
    </source>
</evidence>
<evidence type="ECO:0000256" key="3">
    <source>
        <dbReference type="ARBA" id="ARBA00023082"/>
    </source>
</evidence>
<dbReference type="InterPro" id="IPR039425">
    <property type="entry name" value="RNA_pol_sigma-70-like"/>
</dbReference>
<evidence type="ECO:0000259" key="5">
    <source>
        <dbReference type="Pfam" id="PF08281"/>
    </source>
</evidence>
<dbReference type="RefSeq" id="WP_090547469.1">
    <property type="nucleotide sequence ID" value="NZ_FNSR01000002.1"/>
</dbReference>
<gene>
    <name evidence="6" type="ORF">SAMN05192542_104585</name>
</gene>
<comment type="similarity">
    <text evidence="1">Belongs to the sigma-70 factor family. ECF subfamily.</text>
</comment>
<dbReference type="InterPro" id="IPR013325">
    <property type="entry name" value="RNA_pol_sigma_r2"/>
</dbReference>
<dbReference type="InterPro" id="IPR013324">
    <property type="entry name" value="RNA_pol_sigma_r3/r4-like"/>
</dbReference>
<dbReference type="Pfam" id="PF08281">
    <property type="entry name" value="Sigma70_r4_2"/>
    <property type="match status" value="1"/>
</dbReference>
<evidence type="ECO:0000256" key="1">
    <source>
        <dbReference type="ARBA" id="ARBA00010641"/>
    </source>
</evidence>
<keyword evidence="7" id="KW-1185">Reference proteome</keyword>
<keyword evidence="3" id="KW-0731">Sigma factor</keyword>
<dbReference type="InterPro" id="IPR036388">
    <property type="entry name" value="WH-like_DNA-bd_sf"/>
</dbReference>
<keyword evidence="2" id="KW-0805">Transcription regulation</keyword>
<dbReference type="NCBIfam" id="TIGR02937">
    <property type="entry name" value="sigma70-ECF"/>
    <property type="match status" value="1"/>
</dbReference>
<dbReference type="Proteomes" id="UP000199120">
    <property type="component" value="Unassembled WGS sequence"/>
</dbReference>
<evidence type="ECO:0000256" key="4">
    <source>
        <dbReference type="ARBA" id="ARBA00023163"/>
    </source>
</evidence>
<feature type="domain" description="RNA polymerase sigma factor 70 region 4 type 2" evidence="5">
    <location>
        <begin position="112"/>
        <end position="160"/>
    </location>
</feature>
<evidence type="ECO:0000313" key="7">
    <source>
        <dbReference type="Proteomes" id="UP000199120"/>
    </source>
</evidence>
<protein>
    <submittedName>
        <fullName evidence="6">RNA polymerase sigma-70 factor, ECF subfamily</fullName>
    </submittedName>
</protein>
<organism evidence="6 7">
    <name type="scientific">Paraburkholderia caballeronis</name>
    <dbReference type="NCBI Taxonomy" id="416943"/>
    <lineage>
        <taxon>Bacteria</taxon>
        <taxon>Pseudomonadati</taxon>
        <taxon>Pseudomonadota</taxon>
        <taxon>Betaproteobacteria</taxon>
        <taxon>Burkholderiales</taxon>
        <taxon>Burkholderiaceae</taxon>
        <taxon>Paraburkholderia</taxon>
    </lineage>
</organism>
<dbReference type="InterPro" id="IPR014284">
    <property type="entry name" value="RNA_pol_sigma-70_dom"/>
</dbReference>
<evidence type="ECO:0000313" key="6">
    <source>
        <dbReference type="EMBL" id="SEL05180.1"/>
    </source>
</evidence>
<dbReference type="PANTHER" id="PTHR43133">
    <property type="entry name" value="RNA POLYMERASE ECF-TYPE SIGMA FACTO"/>
    <property type="match status" value="1"/>
</dbReference>
<dbReference type="SUPFAM" id="SSF88946">
    <property type="entry name" value="Sigma2 domain of RNA polymerase sigma factors"/>
    <property type="match status" value="1"/>
</dbReference>
<proteinExistence type="inferred from homology"/>
<dbReference type="GO" id="GO:0003677">
    <property type="term" value="F:DNA binding"/>
    <property type="evidence" value="ECO:0007669"/>
    <property type="project" value="InterPro"/>
</dbReference>
<dbReference type="AlphaFoldDB" id="A0A1H7M1N7"/>
<dbReference type="OrthoDB" id="192021at2"/>
<name>A0A1H7M1N7_9BURK</name>
<dbReference type="InterPro" id="IPR013249">
    <property type="entry name" value="RNA_pol_sigma70_r4_t2"/>
</dbReference>
<dbReference type="EMBL" id="FOAJ01000004">
    <property type="protein sequence ID" value="SEL05180.1"/>
    <property type="molecule type" value="Genomic_DNA"/>
</dbReference>
<accession>A0A1H7M1N7</accession>
<dbReference type="GO" id="GO:0006352">
    <property type="term" value="P:DNA-templated transcription initiation"/>
    <property type="evidence" value="ECO:0007669"/>
    <property type="project" value="InterPro"/>
</dbReference>
<keyword evidence="4" id="KW-0804">Transcription</keyword>
<dbReference type="GO" id="GO:0016987">
    <property type="term" value="F:sigma factor activity"/>
    <property type="evidence" value="ECO:0007669"/>
    <property type="project" value="UniProtKB-KW"/>
</dbReference>
<dbReference type="Gene3D" id="1.10.10.10">
    <property type="entry name" value="Winged helix-like DNA-binding domain superfamily/Winged helix DNA-binding domain"/>
    <property type="match status" value="1"/>
</dbReference>
<dbReference type="STRING" id="416943.SAMN05445871_3591"/>
<sequence>MNFVDELVNGYRELLRTLSRELNVDDAKDVAQSSFERALVYAQTHEVQSPRGLLFSIARGLRVDQLRRRSLVLWESFHASGEADEEPDEYGHYEIDPEQQAVSRQLLMKLCDVLDGLAPRCREAFVLCKLRGLSYEEAAAEMGVSAAVVHKYLMQAMRACREVTQS</sequence>
<dbReference type="SUPFAM" id="SSF88659">
    <property type="entry name" value="Sigma3 and sigma4 domains of RNA polymerase sigma factors"/>
    <property type="match status" value="1"/>
</dbReference>
<dbReference type="Gene3D" id="1.10.1740.10">
    <property type="match status" value="1"/>
</dbReference>
<reference evidence="7" key="1">
    <citation type="submission" date="2016-10" db="EMBL/GenBank/DDBJ databases">
        <authorList>
            <person name="Varghese N."/>
            <person name="Submissions S."/>
        </authorList>
    </citation>
    <scope>NUCLEOTIDE SEQUENCE [LARGE SCALE GENOMIC DNA]</scope>
    <source>
        <strain evidence="7">LMG 26416</strain>
    </source>
</reference>